<accession>A0A8J4RKI8</accession>
<evidence type="ECO:0000313" key="2">
    <source>
        <dbReference type="EMBL" id="KAF3966649.1"/>
    </source>
</evidence>
<reference evidence="2" key="1">
    <citation type="submission" date="2020-03" db="EMBL/GenBank/DDBJ databases">
        <title>Castanea mollissima Vanexum genome sequencing.</title>
        <authorList>
            <person name="Staton M."/>
        </authorList>
    </citation>
    <scope>NUCLEOTIDE SEQUENCE</scope>
    <source>
        <tissue evidence="2">Leaf</tissue>
    </source>
</reference>
<keyword evidence="3" id="KW-1185">Reference proteome</keyword>
<proteinExistence type="predicted"/>
<feature type="compositionally biased region" description="Low complexity" evidence="1">
    <location>
        <begin position="19"/>
        <end position="28"/>
    </location>
</feature>
<dbReference type="EMBL" id="JRKL02001013">
    <property type="protein sequence ID" value="KAF3966649.1"/>
    <property type="molecule type" value="Genomic_DNA"/>
</dbReference>
<feature type="compositionally biased region" description="Polar residues" evidence="1">
    <location>
        <begin position="66"/>
        <end position="77"/>
    </location>
</feature>
<feature type="region of interest" description="Disordered" evidence="1">
    <location>
        <begin position="1"/>
        <end position="77"/>
    </location>
</feature>
<protein>
    <submittedName>
        <fullName evidence="2">Uncharacterized protein</fullName>
    </submittedName>
</protein>
<evidence type="ECO:0000313" key="3">
    <source>
        <dbReference type="Proteomes" id="UP000737018"/>
    </source>
</evidence>
<comment type="caution">
    <text evidence="2">The sequence shown here is derived from an EMBL/GenBank/DDBJ whole genome shotgun (WGS) entry which is preliminary data.</text>
</comment>
<dbReference type="AlphaFoldDB" id="A0A8J4RKI8"/>
<organism evidence="2 3">
    <name type="scientific">Castanea mollissima</name>
    <name type="common">Chinese chestnut</name>
    <dbReference type="NCBI Taxonomy" id="60419"/>
    <lineage>
        <taxon>Eukaryota</taxon>
        <taxon>Viridiplantae</taxon>
        <taxon>Streptophyta</taxon>
        <taxon>Embryophyta</taxon>
        <taxon>Tracheophyta</taxon>
        <taxon>Spermatophyta</taxon>
        <taxon>Magnoliopsida</taxon>
        <taxon>eudicotyledons</taxon>
        <taxon>Gunneridae</taxon>
        <taxon>Pentapetalae</taxon>
        <taxon>rosids</taxon>
        <taxon>fabids</taxon>
        <taxon>Fagales</taxon>
        <taxon>Fagaceae</taxon>
        <taxon>Castanea</taxon>
    </lineage>
</organism>
<evidence type="ECO:0000256" key="1">
    <source>
        <dbReference type="SAM" id="MobiDB-lite"/>
    </source>
</evidence>
<dbReference type="Proteomes" id="UP000737018">
    <property type="component" value="Unassembled WGS sequence"/>
</dbReference>
<sequence>MKVRSVKLKEAHRPPPPAMAVAATPSAPWHGTNKHITSSLPPLPSLTSNPLRSTSLTSSTAATTLGKTSKPTLSTPATKVPSKITALERSIQKSVFIVSKHIFMPINCGSVFSFLVSVAGSINTRVGVAGFSCEAAIVLDELEGVVHQPPFTALIYATGVTVNQLLLR</sequence>
<feature type="compositionally biased region" description="Low complexity" evidence="1">
    <location>
        <begin position="37"/>
        <end position="65"/>
    </location>
</feature>
<gene>
    <name evidence="2" type="ORF">CMV_009267</name>
</gene>
<name>A0A8J4RKI8_9ROSI</name>